<sequence length="200" mass="22921">MSDWRSEYLASFREQEKNNPVNLEIVQLCSELSDRVAALEAEKELLKSKIATESTTTTGKKEASSSSAIDTISSDPNVTQLQLNLAEALRSNGTLQTRARTAEDEVQTLRKKNKEDARQIKQLTAERTTLSTKLRDREHELREKAKLVENVQDEMITLNLQVAMAEKERDRVKKENKELVDRWMKRMAEEAEAMNLANER</sequence>
<feature type="coiled-coil region" evidence="2">
    <location>
        <begin position="92"/>
        <end position="182"/>
    </location>
</feature>
<accession>A0A8H6IXX2</accession>
<keyword evidence="6" id="KW-1185">Reference proteome</keyword>
<feature type="domain" description="Autophagy-related protein 16" evidence="4">
    <location>
        <begin position="7"/>
        <end position="195"/>
    </location>
</feature>
<evidence type="ECO:0000313" key="6">
    <source>
        <dbReference type="Proteomes" id="UP000652219"/>
    </source>
</evidence>
<feature type="compositionally biased region" description="Low complexity" evidence="3">
    <location>
        <begin position="64"/>
        <end position="73"/>
    </location>
</feature>
<dbReference type="CDD" id="cd22887">
    <property type="entry name" value="Atg16_CCD"/>
    <property type="match status" value="1"/>
</dbReference>
<evidence type="ECO:0000256" key="1">
    <source>
        <dbReference type="ARBA" id="ARBA00005331"/>
    </source>
</evidence>
<comment type="similarity">
    <text evidence="1">Belongs to the ATG16 family.</text>
</comment>
<evidence type="ECO:0000259" key="4">
    <source>
        <dbReference type="Pfam" id="PF08614"/>
    </source>
</evidence>
<organism evidence="5 6">
    <name type="scientific">Colletotrichum sojae</name>
    <dbReference type="NCBI Taxonomy" id="2175907"/>
    <lineage>
        <taxon>Eukaryota</taxon>
        <taxon>Fungi</taxon>
        <taxon>Dikarya</taxon>
        <taxon>Ascomycota</taxon>
        <taxon>Pezizomycotina</taxon>
        <taxon>Sordariomycetes</taxon>
        <taxon>Hypocreomycetidae</taxon>
        <taxon>Glomerellales</taxon>
        <taxon>Glomerellaceae</taxon>
        <taxon>Colletotrichum</taxon>
        <taxon>Colletotrichum orchidearum species complex</taxon>
    </lineage>
</organism>
<proteinExistence type="inferred from homology"/>
<protein>
    <submittedName>
        <fullName evidence="5">Autophagy protein</fullName>
    </submittedName>
</protein>
<dbReference type="Proteomes" id="UP000652219">
    <property type="component" value="Unassembled WGS sequence"/>
</dbReference>
<keyword evidence="2" id="KW-0175">Coiled coil</keyword>
<dbReference type="Gene3D" id="1.20.5.170">
    <property type="match status" value="1"/>
</dbReference>
<dbReference type="EMBL" id="WIGN01000273">
    <property type="protein sequence ID" value="KAF6802401.1"/>
    <property type="molecule type" value="Genomic_DNA"/>
</dbReference>
<name>A0A8H6IXX2_9PEZI</name>
<dbReference type="InterPro" id="IPR013923">
    <property type="entry name" value="Autophagy-rel_prot_16_dom"/>
</dbReference>
<dbReference type="Pfam" id="PF08614">
    <property type="entry name" value="ATG16"/>
    <property type="match status" value="1"/>
</dbReference>
<evidence type="ECO:0000313" key="5">
    <source>
        <dbReference type="EMBL" id="KAF6802401.1"/>
    </source>
</evidence>
<evidence type="ECO:0000256" key="2">
    <source>
        <dbReference type="SAM" id="Coils"/>
    </source>
</evidence>
<dbReference type="AlphaFoldDB" id="A0A8H6IXX2"/>
<comment type="caution">
    <text evidence="5">The sequence shown here is derived from an EMBL/GenBank/DDBJ whole genome shotgun (WGS) entry which is preliminary data.</text>
</comment>
<reference evidence="5 6" key="1">
    <citation type="journal article" date="2020" name="Phytopathology">
        <title>Genome Sequence Resources of Colletotrichum truncatum, C. plurivorum, C. musicola, and C. sojae: Four Species Pathogenic to Soybean (Glycine max).</title>
        <authorList>
            <person name="Rogerio F."/>
            <person name="Boufleur T.R."/>
            <person name="Ciampi-Guillardi M."/>
            <person name="Sukno S.A."/>
            <person name="Thon M.R."/>
            <person name="Massola Junior N.S."/>
            <person name="Baroncelli R."/>
        </authorList>
    </citation>
    <scope>NUCLEOTIDE SEQUENCE [LARGE SCALE GENOMIC DNA]</scope>
    <source>
        <strain evidence="5 6">LFN0009</strain>
    </source>
</reference>
<evidence type="ECO:0000256" key="3">
    <source>
        <dbReference type="SAM" id="MobiDB-lite"/>
    </source>
</evidence>
<feature type="region of interest" description="Disordered" evidence="3">
    <location>
        <begin position="53"/>
        <end position="73"/>
    </location>
</feature>
<gene>
    <name evidence="5" type="ORF">CSOJ01_11619</name>
</gene>